<dbReference type="EMBL" id="DVGA01000069">
    <property type="protein sequence ID" value="HIQ78975.1"/>
    <property type="molecule type" value="Genomic_DNA"/>
</dbReference>
<dbReference type="InterPro" id="IPR014225">
    <property type="entry name" value="Spore_II_D_firmicutes"/>
</dbReference>
<dbReference type="Proteomes" id="UP000824262">
    <property type="component" value="Unassembled WGS sequence"/>
</dbReference>
<dbReference type="InterPro" id="IPR013486">
    <property type="entry name" value="SpoIID/LytB"/>
</dbReference>
<proteinExistence type="predicted"/>
<name>A0A9D0ZE91_9FIRM</name>
<accession>A0A9D0ZE91</accession>
<feature type="domain" description="Sporulation stage II protein D amidase enhancer LytB N-terminal" evidence="1">
    <location>
        <begin position="55"/>
        <end position="153"/>
    </location>
</feature>
<evidence type="ECO:0000313" key="2">
    <source>
        <dbReference type="EMBL" id="HIQ78975.1"/>
    </source>
</evidence>
<evidence type="ECO:0000313" key="3">
    <source>
        <dbReference type="Proteomes" id="UP000824262"/>
    </source>
</evidence>
<reference evidence="2" key="1">
    <citation type="submission" date="2020-10" db="EMBL/GenBank/DDBJ databases">
        <authorList>
            <person name="Gilroy R."/>
        </authorList>
    </citation>
    <scope>NUCLEOTIDE SEQUENCE</scope>
    <source>
        <strain evidence="2">ChiBcolR7-354</strain>
    </source>
</reference>
<evidence type="ECO:0000259" key="1">
    <source>
        <dbReference type="Pfam" id="PF08486"/>
    </source>
</evidence>
<dbReference type="InterPro" id="IPR013693">
    <property type="entry name" value="SpoIID/LytB_N"/>
</dbReference>
<dbReference type="NCBIfam" id="TIGR02870">
    <property type="entry name" value="spore_II_D"/>
    <property type="match status" value="1"/>
</dbReference>
<reference evidence="2" key="2">
    <citation type="journal article" date="2021" name="PeerJ">
        <title>Extensive microbial diversity within the chicken gut microbiome revealed by metagenomics and culture.</title>
        <authorList>
            <person name="Gilroy R."/>
            <person name="Ravi A."/>
            <person name="Getino M."/>
            <person name="Pursley I."/>
            <person name="Horton D.L."/>
            <person name="Alikhan N.F."/>
            <person name="Baker D."/>
            <person name="Gharbi K."/>
            <person name="Hall N."/>
            <person name="Watson M."/>
            <person name="Adriaenssens E.M."/>
            <person name="Foster-Nyarko E."/>
            <person name="Jarju S."/>
            <person name="Secka A."/>
            <person name="Antonio M."/>
            <person name="Oren A."/>
            <person name="Chaudhuri R.R."/>
            <person name="La Ragione R."/>
            <person name="Hildebrand F."/>
            <person name="Pallen M.J."/>
        </authorList>
    </citation>
    <scope>NUCLEOTIDE SEQUENCE</scope>
    <source>
        <strain evidence="2">ChiBcolR7-354</strain>
    </source>
</reference>
<organism evidence="2 3">
    <name type="scientific">Candidatus Scatomorpha intestinavium</name>
    <dbReference type="NCBI Taxonomy" id="2840922"/>
    <lineage>
        <taxon>Bacteria</taxon>
        <taxon>Bacillati</taxon>
        <taxon>Bacillota</taxon>
        <taxon>Clostridia</taxon>
        <taxon>Eubacteriales</taxon>
        <taxon>Candidatus Scatomorpha</taxon>
    </lineage>
</organism>
<dbReference type="Pfam" id="PF08486">
    <property type="entry name" value="SpoIID"/>
    <property type="match status" value="1"/>
</dbReference>
<dbReference type="GO" id="GO:0030435">
    <property type="term" value="P:sporulation resulting in formation of a cellular spore"/>
    <property type="evidence" value="ECO:0007669"/>
    <property type="project" value="InterPro"/>
</dbReference>
<protein>
    <submittedName>
        <fullName evidence="2">Stage II sporulation protein D</fullName>
    </submittedName>
</protein>
<comment type="caution">
    <text evidence="2">The sequence shown here is derived from an EMBL/GenBank/DDBJ whole genome shotgun (WGS) entry which is preliminary data.</text>
</comment>
<gene>
    <name evidence="2" type="primary">spoIID</name>
    <name evidence="2" type="ORF">IAB77_06920</name>
</gene>
<dbReference type="NCBIfam" id="TIGR02669">
    <property type="entry name" value="SpoIID_LytB"/>
    <property type="match status" value="1"/>
</dbReference>
<sequence>MKTIAAAALICLIIALVLPLSLAPGAWDGAEPEEDAPAAGADADTEFTVLSGGEAERVNMADYLPGVVAAEMPALFEPDALKAQAVAARSFILSRTLTVNANHPEADVCDDPDCCKAHNTEEELREKWGGDYDEYWQKMLSAVRETDGQYLEYGGEPIFAAFHSSSAGMTEDSGEVWNALPYLVSVPSPEDEEDVPDYVTTVTYTEGEFASRLREGYPYLSLGQDPAGWVEEVTIDESGRVSSVTIAGQEVPGTEMRSLFELRSTAFELEYASGSFTFTVTGYGHGVGMSQYGANVLAGLGTPYTDILAHYYPGTELVEG</sequence>
<dbReference type="AlphaFoldDB" id="A0A9D0ZE91"/>